<name>A0A1C3XKC7_9BRAD</name>
<accession>A0A1C3XKC7</accession>
<gene>
    <name evidence="1" type="ORF">GA0061099_10392</name>
</gene>
<dbReference type="EMBL" id="FMAE01000039">
    <property type="protein sequence ID" value="SCB52718.1"/>
    <property type="molecule type" value="Genomic_DNA"/>
</dbReference>
<dbReference type="Proteomes" id="UP000183174">
    <property type="component" value="Unassembled WGS sequence"/>
</dbReference>
<evidence type="ECO:0000313" key="1">
    <source>
        <dbReference type="EMBL" id="SCB52718.1"/>
    </source>
</evidence>
<dbReference type="AlphaFoldDB" id="A0A1C3XKC7"/>
<sequence>MTVYAPGTLETDQKKQNMALQQYAAAINAAETDIASLQTSVATNTANTATNTTNITNLTPGHLFGLTLSTVGSSATFSVAAGSAADSAGTAVMALASAISKTTSSWAVGTGNGALDTGSVANSTWYHVFLIKRTDTDVEDVLISTSASAPTMPASYTLKRRIGSMLTNGSAQWVKFVQLGDEFLWDTIVNNANAQNPGTSGTLYTLTVPTGVQVLAQLSILWFNVTSSNYLFVSSPDITAPTVTTATNATLYSVDSTHPGVTGAYVRTDTSGRVRATSNGSNGSMYINTVGWVDRRGRDV</sequence>
<proteinExistence type="predicted"/>
<evidence type="ECO:0000313" key="2">
    <source>
        <dbReference type="Proteomes" id="UP000183174"/>
    </source>
</evidence>
<dbReference type="RefSeq" id="WP_074448553.1">
    <property type="nucleotide sequence ID" value="NZ_FMAE01000039.1"/>
</dbReference>
<organism evidence="1 2">
    <name type="scientific">Bradyrhizobium yuanmingense</name>
    <dbReference type="NCBI Taxonomy" id="108015"/>
    <lineage>
        <taxon>Bacteria</taxon>
        <taxon>Pseudomonadati</taxon>
        <taxon>Pseudomonadota</taxon>
        <taxon>Alphaproteobacteria</taxon>
        <taxon>Hyphomicrobiales</taxon>
        <taxon>Nitrobacteraceae</taxon>
        <taxon>Bradyrhizobium</taxon>
    </lineage>
</organism>
<protein>
    <submittedName>
        <fullName evidence="1">Uncharacterized protein</fullName>
    </submittedName>
</protein>
<reference evidence="1 2" key="1">
    <citation type="submission" date="2016-08" db="EMBL/GenBank/DDBJ databases">
        <authorList>
            <person name="Seilhamer J.J."/>
        </authorList>
    </citation>
    <scope>NUCLEOTIDE SEQUENCE [LARGE SCALE GENOMIC DNA]</scope>
    <source>
        <strain evidence="1 2">CCBAU 10071</strain>
    </source>
</reference>